<feature type="domain" description="Enoyl reductase (ER)" evidence="3">
    <location>
        <begin position="1"/>
        <end position="225"/>
    </location>
</feature>
<protein>
    <submittedName>
        <fullName evidence="4">Zinc-binding dehydrogenase superfamily (Quinone oxidoreductase, NADPH dependent)</fullName>
        <ecNumber evidence="4">1.6.5.5</ecNumber>
    </submittedName>
</protein>
<dbReference type="GO" id="GO:0003960">
    <property type="term" value="F:quinone reductase (NADPH) activity"/>
    <property type="evidence" value="ECO:0007669"/>
    <property type="project" value="UniProtKB-EC"/>
</dbReference>
<keyword evidence="2 4" id="KW-0560">Oxidoreductase</keyword>
<organism evidence="4">
    <name type="scientific">mine drainage metagenome</name>
    <dbReference type="NCBI Taxonomy" id="410659"/>
    <lineage>
        <taxon>unclassified sequences</taxon>
        <taxon>metagenomes</taxon>
        <taxon>ecological metagenomes</taxon>
    </lineage>
</organism>
<dbReference type="InterPro" id="IPR020843">
    <property type="entry name" value="ER"/>
</dbReference>
<reference evidence="4" key="1">
    <citation type="submission" date="2009-10" db="EMBL/GenBank/DDBJ databases">
        <title>Diversity of trophic interactions inside an arsenic-rich microbial ecosystem.</title>
        <authorList>
            <person name="Bertin P.N."/>
            <person name="Heinrich-Salmeron A."/>
            <person name="Pelletier E."/>
            <person name="Goulhen-Chollet F."/>
            <person name="Arsene-Ploetze F."/>
            <person name="Gallien S."/>
            <person name="Calteau A."/>
            <person name="Vallenet D."/>
            <person name="Casiot C."/>
            <person name="Chane-Woon-Ming B."/>
            <person name="Giloteaux L."/>
            <person name="Barakat M."/>
            <person name="Bonnefoy V."/>
            <person name="Bruneel O."/>
            <person name="Chandler M."/>
            <person name="Cleiss J."/>
            <person name="Duran R."/>
            <person name="Elbaz-Poulichet F."/>
            <person name="Fonknechten N."/>
            <person name="Lauga B."/>
            <person name="Mornico D."/>
            <person name="Ortet P."/>
            <person name="Schaeffer C."/>
            <person name="Siguier P."/>
            <person name="Alexander Thil Smith A."/>
            <person name="Van Dorsselaer A."/>
            <person name="Weissenbach J."/>
            <person name="Medigue C."/>
            <person name="Le Paslier D."/>
        </authorList>
    </citation>
    <scope>NUCLEOTIDE SEQUENCE</scope>
</reference>
<gene>
    <name evidence="4" type="ORF">CARN2_3045</name>
</gene>
<dbReference type="SMART" id="SM00829">
    <property type="entry name" value="PKS_ER"/>
    <property type="match status" value="1"/>
</dbReference>
<name>E6PRL6_9ZZZZ</name>
<dbReference type="PANTHER" id="PTHR48106">
    <property type="entry name" value="QUINONE OXIDOREDUCTASE PIG3-RELATED"/>
    <property type="match status" value="1"/>
</dbReference>
<dbReference type="EC" id="1.6.5.5" evidence="4"/>
<dbReference type="InterPro" id="IPR036291">
    <property type="entry name" value="NAD(P)-bd_dom_sf"/>
</dbReference>
<dbReference type="Gene3D" id="3.40.50.720">
    <property type="entry name" value="NAD(P)-binding Rossmann-like Domain"/>
    <property type="match status" value="1"/>
</dbReference>
<dbReference type="EMBL" id="CABM01000045">
    <property type="protein sequence ID" value="CBH97571.1"/>
    <property type="molecule type" value="Genomic_DNA"/>
</dbReference>
<evidence type="ECO:0000256" key="1">
    <source>
        <dbReference type="ARBA" id="ARBA00022857"/>
    </source>
</evidence>
<dbReference type="PANTHER" id="PTHR48106:SF8">
    <property type="entry name" value="OS02G0805600 PROTEIN"/>
    <property type="match status" value="1"/>
</dbReference>
<dbReference type="GO" id="GO:0070402">
    <property type="term" value="F:NADPH binding"/>
    <property type="evidence" value="ECO:0007669"/>
    <property type="project" value="TreeGrafter"/>
</dbReference>
<dbReference type="Gene3D" id="3.90.180.10">
    <property type="entry name" value="Medium-chain alcohol dehydrogenases, catalytic domain"/>
    <property type="match status" value="1"/>
</dbReference>
<accession>E6PRL6</accession>
<dbReference type="Pfam" id="PF00107">
    <property type="entry name" value="ADH_zinc_N"/>
    <property type="match status" value="1"/>
</dbReference>
<proteinExistence type="predicted"/>
<evidence type="ECO:0000259" key="3">
    <source>
        <dbReference type="SMART" id="SM00829"/>
    </source>
</evidence>
<dbReference type="SUPFAM" id="SSF51735">
    <property type="entry name" value="NAD(P)-binding Rossmann-fold domains"/>
    <property type="match status" value="1"/>
</dbReference>
<sequence>MIRVAAAGVNRPDLSAIEAATLPEVCFTVWSNVFDRTCLCPGELLLVHGGSSGIGVMAIQMARALGSRAIATAGTAEKCAACVQLGAELAINYKNDDFVNAVHRQTEGRGVDVVIDMMGGDYLQRNLSALAEEGRIIYINAMKGSQTSINLRDVMVKRLTVTGSILRSRPLDVKAAIAESLKKVIWPLIAMGKIKPILYRTYMLSEASSAHALMEASEHIGKIALTI</sequence>
<evidence type="ECO:0000256" key="2">
    <source>
        <dbReference type="ARBA" id="ARBA00023002"/>
    </source>
</evidence>
<dbReference type="InterPro" id="IPR013149">
    <property type="entry name" value="ADH-like_C"/>
</dbReference>
<keyword evidence="1" id="KW-0521">NADP</keyword>
<comment type="caution">
    <text evidence="4">The sequence shown here is derived from an EMBL/GenBank/DDBJ whole genome shotgun (WGS) entry which is preliminary data.</text>
</comment>
<evidence type="ECO:0000313" key="4">
    <source>
        <dbReference type="EMBL" id="CBH97571.1"/>
    </source>
</evidence>
<dbReference type="AlphaFoldDB" id="E6PRL6"/>